<feature type="region of interest" description="Disordered" evidence="1">
    <location>
        <begin position="27"/>
        <end position="51"/>
    </location>
</feature>
<name>A0A4R5BNZ4_9PSEU</name>
<dbReference type="RefSeq" id="WP_132683407.1">
    <property type="nucleotide sequence ID" value="NZ_SMLA01000016.1"/>
</dbReference>
<dbReference type="EMBL" id="SMLA01000016">
    <property type="protein sequence ID" value="TDD88598.1"/>
    <property type="molecule type" value="Genomic_DNA"/>
</dbReference>
<evidence type="ECO:0000313" key="2">
    <source>
        <dbReference type="EMBL" id="TDD88598.1"/>
    </source>
</evidence>
<organism evidence="2 3">
    <name type="scientific">Saccharopolyspora karakumensis</name>
    <dbReference type="NCBI Taxonomy" id="2530386"/>
    <lineage>
        <taxon>Bacteria</taxon>
        <taxon>Bacillati</taxon>
        <taxon>Actinomycetota</taxon>
        <taxon>Actinomycetes</taxon>
        <taxon>Pseudonocardiales</taxon>
        <taxon>Pseudonocardiaceae</taxon>
        <taxon>Saccharopolyspora</taxon>
    </lineage>
</organism>
<keyword evidence="3" id="KW-1185">Reference proteome</keyword>
<comment type="caution">
    <text evidence="2">The sequence shown here is derived from an EMBL/GenBank/DDBJ whole genome shotgun (WGS) entry which is preliminary data.</text>
</comment>
<evidence type="ECO:0000313" key="3">
    <source>
        <dbReference type="Proteomes" id="UP000294723"/>
    </source>
</evidence>
<dbReference type="AlphaFoldDB" id="A0A4R5BNZ4"/>
<dbReference type="Proteomes" id="UP000294723">
    <property type="component" value="Unassembled WGS sequence"/>
</dbReference>
<reference evidence="2 3" key="1">
    <citation type="submission" date="2019-03" db="EMBL/GenBank/DDBJ databases">
        <title>Draft genome sequences of novel Actinobacteria.</title>
        <authorList>
            <person name="Sahin N."/>
            <person name="Ay H."/>
            <person name="Saygin H."/>
        </authorList>
    </citation>
    <scope>NUCLEOTIDE SEQUENCE [LARGE SCALE GENOMIC DNA]</scope>
    <source>
        <strain evidence="2 3">5K548</strain>
    </source>
</reference>
<accession>A0A4R5BNZ4</accession>
<gene>
    <name evidence="2" type="ORF">E1202_13570</name>
</gene>
<evidence type="ECO:0000256" key="1">
    <source>
        <dbReference type="SAM" id="MobiDB-lite"/>
    </source>
</evidence>
<sequence>MAEVRPAGLGSDERVDVLGRIVDPVLSLGGGGEGERGGRGDREGREPVGNVGASNGLDVVLARKEDLPIDNVV</sequence>
<feature type="compositionally biased region" description="Basic and acidic residues" evidence="1">
    <location>
        <begin position="33"/>
        <end position="46"/>
    </location>
</feature>
<proteinExistence type="predicted"/>
<protein>
    <submittedName>
        <fullName evidence="2">Uncharacterized protein</fullName>
    </submittedName>
</protein>